<organism evidence="9 10">
    <name type="scientific">Candidatus Pullichristensenella stercorigallinarum</name>
    <dbReference type="NCBI Taxonomy" id="2840909"/>
    <lineage>
        <taxon>Bacteria</taxon>
        <taxon>Bacillati</taxon>
        <taxon>Bacillota</taxon>
        <taxon>Clostridia</taxon>
        <taxon>Candidatus Pullichristensenella</taxon>
    </lineage>
</organism>
<dbReference type="InterPro" id="IPR004107">
    <property type="entry name" value="Integrase_SAM-like_N"/>
</dbReference>
<feature type="domain" description="Core-binding (CB)" evidence="8">
    <location>
        <begin position="58"/>
        <end position="147"/>
    </location>
</feature>
<dbReference type="Gene3D" id="1.10.150.130">
    <property type="match status" value="1"/>
</dbReference>
<dbReference type="InterPro" id="IPR044068">
    <property type="entry name" value="CB"/>
</dbReference>
<dbReference type="EMBL" id="DVFZ01000113">
    <property type="protein sequence ID" value="HIQ83834.1"/>
    <property type="molecule type" value="Genomic_DNA"/>
</dbReference>
<dbReference type="InterPro" id="IPR011010">
    <property type="entry name" value="DNA_brk_join_enz"/>
</dbReference>
<dbReference type="InterPro" id="IPR050090">
    <property type="entry name" value="Tyrosine_recombinase_XerCD"/>
</dbReference>
<evidence type="ECO:0000313" key="10">
    <source>
        <dbReference type="Proteomes" id="UP000824260"/>
    </source>
</evidence>
<evidence type="ECO:0000256" key="1">
    <source>
        <dbReference type="ARBA" id="ARBA00003283"/>
    </source>
</evidence>
<evidence type="ECO:0000256" key="2">
    <source>
        <dbReference type="ARBA" id="ARBA00008857"/>
    </source>
</evidence>
<dbReference type="InterPro" id="IPR010998">
    <property type="entry name" value="Integrase_recombinase_N"/>
</dbReference>
<dbReference type="Gene3D" id="1.10.443.10">
    <property type="entry name" value="Intergrase catalytic core"/>
    <property type="match status" value="1"/>
</dbReference>
<evidence type="ECO:0000313" key="9">
    <source>
        <dbReference type="EMBL" id="HIQ83834.1"/>
    </source>
</evidence>
<reference evidence="9" key="2">
    <citation type="journal article" date="2021" name="PeerJ">
        <title>Extensive microbial diversity within the chicken gut microbiome revealed by metagenomics and culture.</title>
        <authorList>
            <person name="Gilroy R."/>
            <person name="Ravi A."/>
            <person name="Getino M."/>
            <person name="Pursley I."/>
            <person name="Horton D.L."/>
            <person name="Alikhan N.F."/>
            <person name="Baker D."/>
            <person name="Gharbi K."/>
            <person name="Hall N."/>
            <person name="Watson M."/>
            <person name="Adriaenssens E.M."/>
            <person name="Foster-Nyarko E."/>
            <person name="Jarju S."/>
            <person name="Secka A."/>
            <person name="Antonio M."/>
            <person name="Oren A."/>
            <person name="Chaudhuri R.R."/>
            <person name="La Ragione R."/>
            <person name="Hildebrand F."/>
            <person name="Pallen M.J."/>
        </authorList>
    </citation>
    <scope>NUCLEOTIDE SEQUENCE</scope>
    <source>
        <strain evidence="9">ChiSjej6B24-2974</strain>
    </source>
</reference>
<dbReference type="SUPFAM" id="SSF56349">
    <property type="entry name" value="DNA breaking-rejoining enzymes"/>
    <property type="match status" value="1"/>
</dbReference>
<dbReference type="GO" id="GO:0015074">
    <property type="term" value="P:DNA integration"/>
    <property type="evidence" value="ECO:0007669"/>
    <property type="project" value="UniProtKB-KW"/>
</dbReference>
<dbReference type="PROSITE" id="PS51898">
    <property type="entry name" value="TYR_RECOMBINASE"/>
    <property type="match status" value="1"/>
</dbReference>
<comment type="caution">
    <text evidence="9">The sequence shown here is derived from an EMBL/GenBank/DDBJ whole genome shotgun (WGS) entry which is preliminary data.</text>
</comment>
<reference evidence="9" key="1">
    <citation type="submission" date="2020-10" db="EMBL/GenBank/DDBJ databases">
        <authorList>
            <person name="Gilroy R."/>
        </authorList>
    </citation>
    <scope>NUCLEOTIDE SEQUENCE</scope>
    <source>
        <strain evidence="9">ChiSjej6B24-2974</strain>
    </source>
</reference>
<gene>
    <name evidence="9" type="ORF">IAA52_12145</name>
</gene>
<sequence length="459" mass="53144">MASIVKRGKKYAVVYYEGEGKSRHQVWESGLSYNAAKTRKAQLEYEFSQQTHIVRNALTVADFLREFLHKYGEKKWVASTYRSNVAMLENYVFPYLGEKKLQDIRVKTVDDYYDYLEHEAVPVANMGQPRREHVTTSVIRDIHKILRCAWNLAVKWEYVGKNPFLHATPPEHKEKKRKALTPSQLQRVLEFTDRPDIYDYYVMHCAIQLAFACCMRGGEVGGAQWDRYESGSGLLYIDRVIDRVDKKLIEKLPKMEIKFRFPNLYPGTRTVIVLKQPKTEGSVRNVYLPKTVVYKLEKLRRIQDKLHLELGDDGYMDYGLIICQANGRPCMTEQLNQWFKDVLEAMHDPELDPKEYVFHSIRHTSAGMKLRLSKGDIKAVQGDGGWNTPDMVTKRYADILDEDRQNLAAKMEREFYQSSSETGSKKPAFDANAIAAMLTEHPELLQQVLQSVQFHPSGK</sequence>
<dbReference type="PROSITE" id="PS51900">
    <property type="entry name" value="CB"/>
    <property type="match status" value="1"/>
</dbReference>
<dbReference type="InterPro" id="IPR002104">
    <property type="entry name" value="Integrase_catalytic"/>
</dbReference>
<dbReference type="AlphaFoldDB" id="A0A9D0ZQZ0"/>
<evidence type="ECO:0000256" key="5">
    <source>
        <dbReference type="ARBA" id="ARBA00023172"/>
    </source>
</evidence>
<dbReference type="GO" id="GO:0003677">
    <property type="term" value="F:DNA binding"/>
    <property type="evidence" value="ECO:0007669"/>
    <property type="project" value="UniProtKB-UniRule"/>
</dbReference>
<evidence type="ECO:0000256" key="3">
    <source>
        <dbReference type="ARBA" id="ARBA00022908"/>
    </source>
</evidence>
<comment type="similarity">
    <text evidence="2">Belongs to the 'phage' integrase family.</text>
</comment>
<feature type="domain" description="Tyr recombinase" evidence="7">
    <location>
        <begin position="175"/>
        <end position="412"/>
    </location>
</feature>
<dbReference type="Pfam" id="PF00589">
    <property type="entry name" value="Phage_integrase"/>
    <property type="match status" value="1"/>
</dbReference>
<dbReference type="Pfam" id="PF14659">
    <property type="entry name" value="Phage_int_SAM_3"/>
    <property type="match status" value="1"/>
</dbReference>
<evidence type="ECO:0000256" key="4">
    <source>
        <dbReference type="ARBA" id="ARBA00023125"/>
    </source>
</evidence>
<dbReference type="InterPro" id="IPR013762">
    <property type="entry name" value="Integrase-like_cat_sf"/>
</dbReference>
<keyword evidence="5" id="KW-0233">DNA recombination</keyword>
<comment type="function">
    <text evidence="1">Site-specific tyrosine recombinase, which acts by catalyzing the cutting and rejoining of the recombining DNA molecules.</text>
</comment>
<keyword evidence="3" id="KW-0229">DNA integration</keyword>
<accession>A0A9D0ZQZ0</accession>
<keyword evidence="4 6" id="KW-0238">DNA-binding</keyword>
<dbReference type="Proteomes" id="UP000824260">
    <property type="component" value="Unassembled WGS sequence"/>
</dbReference>
<name>A0A9D0ZQZ0_9FIRM</name>
<evidence type="ECO:0000259" key="7">
    <source>
        <dbReference type="PROSITE" id="PS51898"/>
    </source>
</evidence>
<protein>
    <submittedName>
        <fullName evidence="9">Tyrosine-type recombinase/integrase</fullName>
    </submittedName>
</protein>
<evidence type="ECO:0000256" key="6">
    <source>
        <dbReference type="PROSITE-ProRule" id="PRU01248"/>
    </source>
</evidence>
<dbReference type="PANTHER" id="PTHR30349">
    <property type="entry name" value="PHAGE INTEGRASE-RELATED"/>
    <property type="match status" value="1"/>
</dbReference>
<evidence type="ECO:0000259" key="8">
    <source>
        <dbReference type="PROSITE" id="PS51900"/>
    </source>
</evidence>
<dbReference type="PANTHER" id="PTHR30349:SF41">
    <property type="entry name" value="INTEGRASE_RECOMBINASE PROTEIN MJ0367-RELATED"/>
    <property type="match status" value="1"/>
</dbReference>
<proteinExistence type="inferred from homology"/>
<dbReference type="GO" id="GO:0006310">
    <property type="term" value="P:DNA recombination"/>
    <property type="evidence" value="ECO:0007669"/>
    <property type="project" value="UniProtKB-KW"/>
</dbReference>